<feature type="transmembrane region" description="Helical" evidence="1">
    <location>
        <begin position="20"/>
        <end position="37"/>
    </location>
</feature>
<name>A0ABS6LUI7_9GAMM</name>
<feature type="transmembrane region" description="Helical" evidence="1">
    <location>
        <begin position="100"/>
        <end position="124"/>
    </location>
</feature>
<sequence length="441" mass="49796">MIQIALLLFGVDFMRYWGKYLILFGSLWSLFGLAIFLDGLDGVTYFPLRFFGLLLLTESLVTLSIASGGIGAQKALLYFKGGIFCFVSLLILSNQSYSNLLLAIVFGFAYFVIGLFVIFSAWIVRFPNWKSSFFNGMAQIVFAIFIFSPYPTHYKATVSFFLGTLMVFSGIHTVRLALRVMRLQEGTSVFELLAPEGIGFELKKSGTLKSDVTSQVITDFREPLTVHIWTPEGTASASTIPRPLINRYIAAVDSEGVISTGHAALEVPDSIYISLYPAEDIDRSPSEFLNTLKATRDNDVLGRFQPDYATEAAEWCHSDRKICFTRYNGKALHRFWSDYKLTKTYNLTYRNCSSSVAYALENALDGVLSGRTESWLSIIRTLTMPELWVAAQLRKRAISMAWTPGLVMDYSRALRSIIHPVPKPWYQRVRFKRHDNSEGDE</sequence>
<keyword evidence="3" id="KW-1185">Reference proteome</keyword>
<keyword evidence="1" id="KW-0812">Transmembrane</keyword>
<protein>
    <submittedName>
        <fullName evidence="2">MFS transporter</fullName>
    </submittedName>
</protein>
<organism evidence="2 3">
    <name type="scientific">Rahnella bonaserana</name>
    <dbReference type="NCBI Taxonomy" id="2816248"/>
    <lineage>
        <taxon>Bacteria</taxon>
        <taxon>Pseudomonadati</taxon>
        <taxon>Pseudomonadota</taxon>
        <taxon>Gammaproteobacteria</taxon>
        <taxon>Enterobacterales</taxon>
        <taxon>Yersiniaceae</taxon>
        <taxon>Rahnella</taxon>
    </lineage>
</organism>
<dbReference type="RefSeq" id="WP_217173084.1">
    <property type="nucleotide sequence ID" value="NZ_JAFMOW010000060.1"/>
</dbReference>
<evidence type="ECO:0000313" key="3">
    <source>
        <dbReference type="Proteomes" id="UP000734343"/>
    </source>
</evidence>
<feature type="transmembrane region" description="Helical" evidence="1">
    <location>
        <begin position="133"/>
        <end position="150"/>
    </location>
</feature>
<proteinExistence type="predicted"/>
<comment type="caution">
    <text evidence="2">The sequence shown here is derived from an EMBL/GenBank/DDBJ whole genome shotgun (WGS) entry which is preliminary data.</text>
</comment>
<keyword evidence="1" id="KW-0472">Membrane</keyword>
<feature type="transmembrane region" description="Helical" evidence="1">
    <location>
        <begin position="43"/>
        <end position="63"/>
    </location>
</feature>
<keyword evidence="1" id="KW-1133">Transmembrane helix</keyword>
<reference evidence="2 3" key="1">
    <citation type="submission" date="2021-03" db="EMBL/GenBank/DDBJ databases">
        <title>Five novel Rahnella species.</title>
        <authorList>
            <person name="Brady C."/>
            <person name="Asselin J."/>
            <person name="Beer S."/>
            <person name="Bruberg M.B."/>
            <person name="Crampton B."/>
            <person name="Venter S."/>
            <person name="Arnold D."/>
            <person name="Denman S."/>
        </authorList>
    </citation>
    <scope>NUCLEOTIDE SEQUENCE [LARGE SCALE GENOMIC DNA]</scope>
    <source>
        <strain evidence="2 3">H11b</strain>
    </source>
</reference>
<dbReference type="Proteomes" id="UP000734343">
    <property type="component" value="Unassembled WGS sequence"/>
</dbReference>
<feature type="transmembrane region" description="Helical" evidence="1">
    <location>
        <begin position="75"/>
        <end position="94"/>
    </location>
</feature>
<dbReference type="EMBL" id="JAFMOW010000060">
    <property type="protein sequence ID" value="MBU9855651.1"/>
    <property type="molecule type" value="Genomic_DNA"/>
</dbReference>
<accession>A0ABS6LUI7</accession>
<feature type="transmembrane region" description="Helical" evidence="1">
    <location>
        <begin position="156"/>
        <end position="178"/>
    </location>
</feature>
<evidence type="ECO:0000256" key="1">
    <source>
        <dbReference type="SAM" id="Phobius"/>
    </source>
</evidence>
<evidence type="ECO:0000313" key="2">
    <source>
        <dbReference type="EMBL" id="MBU9855651.1"/>
    </source>
</evidence>
<gene>
    <name evidence="2" type="ORF">J1778_10210</name>
</gene>